<dbReference type="EMBL" id="FPBX01000001">
    <property type="protein sequence ID" value="SFU31661.1"/>
    <property type="molecule type" value="Genomic_DNA"/>
</dbReference>
<dbReference type="OrthoDB" id="9808545at2"/>
<sequence>MSSPILLPLARHGLLQCAPGAQFSGVLPLPRPSRLPQDYRHTNPTLGVIADRVMFRASAVSPEAPFVSGRVWLLRAADGFKAWEGYSDAQGHYRAEGLELGVSYIAVAIDPWGNHKTVGAGPVVAREDA</sequence>
<name>A0A1I7F638_9BURK</name>
<dbReference type="Proteomes" id="UP000183656">
    <property type="component" value="Unassembled WGS sequence"/>
</dbReference>
<evidence type="ECO:0000313" key="1">
    <source>
        <dbReference type="EMBL" id="SFU31661.1"/>
    </source>
</evidence>
<protein>
    <recommendedName>
        <fullName evidence="3">Carboxypeptidase regulatory-like domain-containing protein</fullName>
    </recommendedName>
</protein>
<keyword evidence="2" id="KW-1185">Reference proteome</keyword>
<reference evidence="1 2" key="1">
    <citation type="submission" date="2016-10" db="EMBL/GenBank/DDBJ databases">
        <authorList>
            <person name="de Groot N.N."/>
        </authorList>
    </citation>
    <scope>NUCLEOTIDE SEQUENCE [LARGE SCALE GENOMIC DNA]</scope>
    <source>
        <strain evidence="1 2">R-24608</strain>
    </source>
</reference>
<dbReference type="RefSeq" id="WP_054255432.1">
    <property type="nucleotide sequence ID" value="NZ_CYIG01000007.1"/>
</dbReference>
<evidence type="ECO:0008006" key="3">
    <source>
        <dbReference type="Google" id="ProtNLM"/>
    </source>
</evidence>
<gene>
    <name evidence="1" type="ORF">SAMN04489707_1001199</name>
</gene>
<evidence type="ECO:0000313" key="2">
    <source>
        <dbReference type="Proteomes" id="UP000183656"/>
    </source>
</evidence>
<dbReference type="AlphaFoldDB" id="A0A1I7F638"/>
<dbReference type="STRING" id="343013.SAMN04489707_1001199"/>
<proteinExistence type="predicted"/>
<accession>A0A1I7F638</accession>
<organism evidence="1 2">
    <name type="scientific">Paenacidovorax caeni</name>
    <dbReference type="NCBI Taxonomy" id="343013"/>
    <lineage>
        <taxon>Bacteria</taxon>
        <taxon>Pseudomonadati</taxon>
        <taxon>Pseudomonadota</taxon>
        <taxon>Betaproteobacteria</taxon>
        <taxon>Burkholderiales</taxon>
        <taxon>Comamonadaceae</taxon>
        <taxon>Paenacidovorax</taxon>
    </lineage>
</organism>